<gene>
    <name evidence="1" type="ORF">GV791_06575</name>
</gene>
<dbReference type="Gene3D" id="1.10.10.2390">
    <property type="match status" value="1"/>
</dbReference>
<sequence>MDMPPFLNAIIDWLRAGYPEGVPESDYIPLLALLRRRLSDDEVRQIATELLRSGEHPDRIDIQVLITKITNEMPSETDVARIQSRLDPPTWPEP</sequence>
<dbReference type="Pfam" id="PF11829">
    <property type="entry name" value="DUF3349"/>
    <property type="match status" value="1"/>
</dbReference>
<dbReference type="RefSeq" id="WP_048833705.1">
    <property type="nucleotide sequence ID" value="NZ_AP026975.1"/>
</dbReference>
<evidence type="ECO:0000313" key="1">
    <source>
        <dbReference type="EMBL" id="NEW32226.1"/>
    </source>
</evidence>
<accession>A0A6P1CM10</accession>
<dbReference type="Gene3D" id="6.10.140.2080">
    <property type="match status" value="1"/>
</dbReference>
<comment type="caution">
    <text evidence="1">The sequence shown here is derived from an EMBL/GenBank/DDBJ whole genome shotgun (WGS) entry which is preliminary data.</text>
</comment>
<name>A0A6P1CM10_9NOCA</name>
<dbReference type="AlphaFoldDB" id="A0A6P1CM10"/>
<reference evidence="1 2" key="1">
    <citation type="submission" date="2020-01" db="EMBL/GenBank/DDBJ databases">
        <title>Genetics and antimicrobial susceptibilities of Nocardia species isolated from the soil; a comparison with species isolated from humans.</title>
        <authorList>
            <person name="Carrasco G."/>
            <person name="Monzon S."/>
            <person name="Sansegundo M."/>
            <person name="Garcia E."/>
            <person name="Garrido N."/>
            <person name="Medina M.J."/>
            <person name="Villalon P."/>
            <person name="Ramirez-Arocha A.C."/>
            <person name="Jimenez P."/>
            <person name="Cuesta I."/>
            <person name="Valdezate S."/>
        </authorList>
    </citation>
    <scope>NUCLEOTIDE SEQUENCE [LARGE SCALE GENOMIC DNA]</scope>
    <source>
        <strain evidence="1 2">CNM20110626</strain>
    </source>
</reference>
<evidence type="ECO:0000313" key="2">
    <source>
        <dbReference type="Proteomes" id="UP000471166"/>
    </source>
</evidence>
<proteinExistence type="predicted"/>
<dbReference type="Proteomes" id="UP000471166">
    <property type="component" value="Unassembled WGS sequence"/>
</dbReference>
<dbReference type="EMBL" id="JAAGVB010000007">
    <property type="protein sequence ID" value="NEW32226.1"/>
    <property type="molecule type" value="Genomic_DNA"/>
</dbReference>
<organism evidence="1 2">
    <name type="scientific">Nocardia cyriacigeorgica</name>
    <dbReference type="NCBI Taxonomy" id="135487"/>
    <lineage>
        <taxon>Bacteria</taxon>
        <taxon>Bacillati</taxon>
        <taxon>Actinomycetota</taxon>
        <taxon>Actinomycetes</taxon>
        <taxon>Mycobacteriales</taxon>
        <taxon>Nocardiaceae</taxon>
        <taxon>Nocardia</taxon>
    </lineage>
</organism>
<protein>
    <submittedName>
        <fullName evidence="1">DUF3349 domain-containing protein</fullName>
    </submittedName>
</protein>
<dbReference type="InterPro" id="IPR021784">
    <property type="entry name" value="DUF3349"/>
</dbReference>